<dbReference type="Pfam" id="PF06271">
    <property type="entry name" value="RDD"/>
    <property type="match status" value="1"/>
</dbReference>
<keyword evidence="3 6" id="KW-0812">Transmembrane</keyword>
<dbReference type="InterPro" id="IPR051791">
    <property type="entry name" value="Pra-immunoreactive"/>
</dbReference>
<evidence type="ECO:0000259" key="7">
    <source>
        <dbReference type="Pfam" id="PF06271"/>
    </source>
</evidence>
<evidence type="ECO:0000256" key="3">
    <source>
        <dbReference type="ARBA" id="ARBA00022692"/>
    </source>
</evidence>
<evidence type="ECO:0000256" key="2">
    <source>
        <dbReference type="ARBA" id="ARBA00022475"/>
    </source>
</evidence>
<feature type="transmembrane region" description="Helical" evidence="6">
    <location>
        <begin position="24"/>
        <end position="44"/>
    </location>
</feature>
<keyword evidence="9" id="KW-1185">Reference proteome</keyword>
<organism evidence="8 9">
    <name type="scientific">Gracilibacillus xinjiangensis</name>
    <dbReference type="NCBI Taxonomy" id="1193282"/>
    <lineage>
        <taxon>Bacteria</taxon>
        <taxon>Bacillati</taxon>
        <taxon>Bacillota</taxon>
        <taxon>Bacilli</taxon>
        <taxon>Bacillales</taxon>
        <taxon>Bacillaceae</taxon>
        <taxon>Gracilibacillus</taxon>
    </lineage>
</organism>
<feature type="transmembrane region" description="Helical" evidence="6">
    <location>
        <begin position="116"/>
        <end position="135"/>
    </location>
</feature>
<keyword evidence="4 6" id="KW-1133">Transmembrane helix</keyword>
<evidence type="ECO:0000256" key="4">
    <source>
        <dbReference type="ARBA" id="ARBA00022989"/>
    </source>
</evidence>
<reference evidence="9" key="1">
    <citation type="journal article" date="2019" name="Int. J. Syst. Evol. Microbiol.">
        <title>The Global Catalogue of Microorganisms (GCM) 10K type strain sequencing project: providing services to taxonomists for standard genome sequencing and annotation.</title>
        <authorList>
            <consortium name="The Broad Institute Genomics Platform"/>
            <consortium name="The Broad Institute Genome Sequencing Center for Infectious Disease"/>
            <person name="Wu L."/>
            <person name="Ma J."/>
        </authorList>
    </citation>
    <scope>NUCLEOTIDE SEQUENCE [LARGE SCALE GENOMIC DNA]</scope>
    <source>
        <strain evidence="9">CCUG 37865</strain>
    </source>
</reference>
<dbReference type="InterPro" id="IPR010432">
    <property type="entry name" value="RDD"/>
</dbReference>
<dbReference type="Proteomes" id="UP001595882">
    <property type="component" value="Unassembled WGS sequence"/>
</dbReference>
<evidence type="ECO:0000313" key="8">
    <source>
        <dbReference type="EMBL" id="MFC4404123.1"/>
    </source>
</evidence>
<dbReference type="RefSeq" id="WP_390252659.1">
    <property type="nucleotide sequence ID" value="NZ_JBHSDT010000008.1"/>
</dbReference>
<feature type="domain" description="RDD" evidence="7">
    <location>
        <begin position="17"/>
        <end position="146"/>
    </location>
</feature>
<evidence type="ECO:0000256" key="1">
    <source>
        <dbReference type="ARBA" id="ARBA00004651"/>
    </source>
</evidence>
<comment type="subcellular location">
    <subcellularLocation>
        <location evidence="1">Cell membrane</location>
        <topology evidence="1">Multi-pass membrane protein</topology>
    </subcellularLocation>
</comment>
<comment type="caution">
    <text evidence="8">The sequence shown here is derived from an EMBL/GenBank/DDBJ whole genome shotgun (WGS) entry which is preliminary data.</text>
</comment>
<evidence type="ECO:0000313" key="9">
    <source>
        <dbReference type="Proteomes" id="UP001595882"/>
    </source>
</evidence>
<keyword evidence="5 6" id="KW-0472">Membrane</keyword>
<dbReference type="PANTHER" id="PTHR36115:SF9">
    <property type="entry name" value="LMO1584 PROTEIN"/>
    <property type="match status" value="1"/>
</dbReference>
<gene>
    <name evidence="8" type="ORF">ACFOY7_13700</name>
</gene>
<evidence type="ECO:0000256" key="6">
    <source>
        <dbReference type="SAM" id="Phobius"/>
    </source>
</evidence>
<feature type="transmembrane region" description="Helical" evidence="6">
    <location>
        <begin position="56"/>
        <end position="76"/>
    </location>
</feature>
<name>A0ABV8WYN9_9BACI</name>
<accession>A0ABV8WYN9</accession>
<protein>
    <submittedName>
        <fullName evidence="8">RDD family protein</fullName>
    </submittedName>
</protein>
<dbReference type="EMBL" id="JBHSDT010000008">
    <property type="protein sequence ID" value="MFC4404123.1"/>
    <property type="molecule type" value="Genomic_DNA"/>
</dbReference>
<proteinExistence type="predicted"/>
<keyword evidence="2" id="KW-1003">Cell membrane</keyword>
<dbReference type="PANTHER" id="PTHR36115">
    <property type="entry name" value="PROLINE-RICH ANTIGEN HOMOLOG-RELATED"/>
    <property type="match status" value="1"/>
</dbReference>
<sequence length="153" mass="18150">MEEPLEYTSKQVRPTRYAGFWMRFWAYLVDIIIIFSINGILLLPFQFINDGKAVDIGYWTLTGILSSIVFYVYFLLMTKYFRQTLGKMIFGLKVIREDNKPLNWSDLIFREVVGRFLHRVFFITVFLYLFVAFTGQKQGIHDMIGNTRVVFED</sequence>
<evidence type="ECO:0000256" key="5">
    <source>
        <dbReference type="ARBA" id="ARBA00023136"/>
    </source>
</evidence>